<evidence type="ECO:0000256" key="3">
    <source>
        <dbReference type="PROSITE-ProRule" id="PRU00221"/>
    </source>
</evidence>
<dbReference type="Gene3D" id="2.130.10.10">
    <property type="entry name" value="YVTN repeat-like/Quinoprotein amine dehydrogenase"/>
    <property type="match status" value="1"/>
</dbReference>
<evidence type="ECO:0000313" key="5">
    <source>
        <dbReference type="Proteomes" id="UP001454036"/>
    </source>
</evidence>
<dbReference type="PANTHER" id="PTHR14221">
    <property type="entry name" value="WD REPEAT DOMAIN 44"/>
    <property type="match status" value="1"/>
</dbReference>
<dbReference type="SUPFAM" id="SSF50978">
    <property type="entry name" value="WD40 repeat-like"/>
    <property type="match status" value="1"/>
</dbReference>
<feature type="repeat" description="WD" evidence="3">
    <location>
        <begin position="339"/>
        <end position="381"/>
    </location>
</feature>
<name>A0AAV3QN18_LITER</name>
<dbReference type="EMBL" id="BAABME010005033">
    <property type="protein sequence ID" value="GAA0164402.1"/>
    <property type="molecule type" value="Genomic_DNA"/>
</dbReference>
<accession>A0AAV3QN18</accession>
<dbReference type="PROSITE" id="PS50294">
    <property type="entry name" value="WD_REPEATS_REGION"/>
    <property type="match status" value="3"/>
</dbReference>
<dbReference type="SMART" id="SM00320">
    <property type="entry name" value="WD40"/>
    <property type="match status" value="6"/>
</dbReference>
<dbReference type="PROSITE" id="PS50082">
    <property type="entry name" value="WD_REPEATS_2"/>
    <property type="match status" value="3"/>
</dbReference>
<dbReference type="Pfam" id="PF00400">
    <property type="entry name" value="WD40"/>
    <property type="match status" value="4"/>
</dbReference>
<evidence type="ECO:0000313" key="4">
    <source>
        <dbReference type="EMBL" id="GAA0164402.1"/>
    </source>
</evidence>
<keyword evidence="2" id="KW-0677">Repeat</keyword>
<reference evidence="4 5" key="1">
    <citation type="submission" date="2024-01" db="EMBL/GenBank/DDBJ databases">
        <title>The complete chloroplast genome sequence of Lithospermum erythrorhizon: insights into the phylogenetic relationship among Boraginaceae species and the maternal lineages of purple gromwells.</title>
        <authorList>
            <person name="Okada T."/>
            <person name="Watanabe K."/>
        </authorList>
    </citation>
    <scope>NUCLEOTIDE SEQUENCE [LARGE SCALE GENOMIC DNA]</scope>
</reference>
<gene>
    <name evidence="4" type="ORF">LIER_20053</name>
</gene>
<dbReference type="InterPro" id="IPR015943">
    <property type="entry name" value="WD40/YVTN_repeat-like_dom_sf"/>
</dbReference>
<dbReference type="InterPro" id="IPR001680">
    <property type="entry name" value="WD40_rpt"/>
</dbReference>
<dbReference type="InterPro" id="IPR040324">
    <property type="entry name" value="WDR44/Dgr2"/>
</dbReference>
<keyword evidence="5" id="KW-1185">Reference proteome</keyword>
<evidence type="ECO:0000256" key="1">
    <source>
        <dbReference type="ARBA" id="ARBA00022574"/>
    </source>
</evidence>
<dbReference type="AlphaFoldDB" id="A0AAV3QN18"/>
<feature type="repeat" description="WD" evidence="3">
    <location>
        <begin position="221"/>
        <end position="255"/>
    </location>
</feature>
<protein>
    <submittedName>
        <fullName evidence="4">Uncharacterized protein</fullName>
    </submittedName>
</protein>
<dbReference type="PANTHER" id="PTHR14221:SF31">
    <property type="entry name" value="TRANSDUCIN_WD40 REPEAT-LIKE SUPERFAMILY PROTEIN"/>
    <property type="match status" value="1"/>
</dbReference>
<dbReference type="Proteomes" id="UP001454036">
    <property type="component" value="Unassembled WGS sequence"/>
</dbReference>
<sequence length="659" mass="74315">MQSLGEGREYFLDCVDNFSSEGSFGAEEDLGYGIWMNDPQSVEERRTGFFNRMGLVEFHRMAECSGAVPDSSSVTAGESFVCLERDFNGEAKCMDDEFDYEGVHDSCSGPQNGNAEHSFPVDERLPLDLVNEAVELCCDASTISSEEKNSYVVGCKKVDATKRKMSKWWKPFSRQLRKIKKGNACHVMKEAAVEGDITRVDVKENRKRYKELTAVYAEQNISAHKGLIWTMKFSPDGQFLASGGEDGVVRVWRVRHTDHKFLDLKSDGKLSSRSKQYCRAAIILPEKVMQIEESPLQEFYGHKSDVIDLAWSSSNLLLSSSKDSTVRHWQLSSDKCMGVFKHSNYVTCIQFNPVDENYFITGCIDDKVRIWGVQEKRVVNWIDVHDIITALCYQPDAKGFAVGSISGTCRFYESIGSEPSLNFKFQIRKKRKSTGNRVTGIQFVDNYTSRVMITSEDSKIRILDGTEVVKKYKGLGRSGSQMSASFASAGKHIISVGGDSRIYLWDYDEMQIQPSGQVKSSRACEHFFSHAISVAIPWSGFQADSTERLQVCSCKTKKDDPVHASSLLRESERFSFADWFSTDSSSRRFATWPEEKLPSFELPYESELITYSNNGDCCRYQQLKDNCEGLSTTWGLAIVAASYDGTIRTFQNYGLPIKT</sequence>
<comment type="caution">
    <text evidence="4">The sequence shown here is derived from an EMBL/GenBank/DDBJ whole genome shotgun (WGS) entry which is preliminary data.</text>
</comment>
<dbReference type="InterPro" id="IPR036322">
    <property type="entry name" value="WD40_repeat_dom_sf"/>
</dbReference>
<feature type="repeat" description="WD" evidence="3">
    <location>
        <begin position="299"/>
        <end position="339"/>
    </location>
</feature>
<organism evidence="4 5">
    <name type="scientific">Lithospermum erythrorhizon</name>
    <name type="common">Purple gromwell</name>
    <name type="synonym">Lithospermum officinale var. erythrorhizon</name>
    <dbReference type="NCBI Taxonomy" id="34254"/>
    <lineage>
        <taxon>Eukaryota</taxon>
        <taxon>Viridiplantae</taxon>
        <taxon>Streptophyta</taxon>
        <taxon>Embryophyta</taxon>
        <taxon>Tracheophyta</taxon>
        <taxon>Spermatophyta</taxon>
        <taxon>Magnoliopsida</taxon>
        <taxon>eudicotyledons</taxon>
        <taxon>Gunneridae</taxon>
        <taxon>Pentapetalae</taxon>
        <taxon>asterids</taxon>
        <taxon>lamiids</taxon>
        <taxon>Boraginales</taxon>
        <taxon>Boraginaceae</taxon>
        <taxon>Boraginoideae</taxon>
        <taxon>Lithospermeae</taxon>
        <taxon>Lithospermum</taxon>
    </lineage>
</organism>
<proteinExistence type="predicted"/>
<keyword evidence="1 3" id="KW-0853">WD repeat</keyword>
<evidence type="ECO:0000256" key="2">
    <source>
        <dbReference type="ARBA" id="ARBA00022737"/>
    </source>
</evidence>